<dbReference type="RefSeq" id="WP_153021512.1">
    <property type="nucleotide sequence ID" value="NZ_JHEG04000002.1"/>
</dbReference>
<proteinExistence type="predicted"/>
<accession>A0A8S9SXD2</accession>
<name>A0A8S9SXD2_9CYAN</name>
<dbReference type="Proteomes" id="UP000029738">
    <property type="component" value="Unassembled WGS sequence"/>
</dbReference>
<sequence>MSISNSPEESAKNKIENTIFQMAIAAILRATSARVFSRFSDNFQETRAKKPVK</sequence>
<reference evidence="1" key="2">
    <citation type="submission" date="2019-11" db="EMBL/GenBank/DDBJ databases">
        <title>Improved Assembly of Tolypothrix boutellei genome.</title>
        <authorList>
            <person name="Sarangi A.N."/>
            <person name="Mukherjee M."/>
            <person name="Ghosh S."/>
            <person name="Singh D."/>
            <person name="Das A."/>
            <person name="Kant S."/>
            <person name="Prusty A."/>
            <person name="Tripathy S."/>
        </authorList>
    </citation>
    <scope>NUCLEOTIDE SEQUENCE</scope>
    <source>
        <strain evidence="1">VB521301</strain>
    </source>
</reference>
<reference evidence="1" key="1">
    <citation type="journal article" date="2015" name="Genome Announc.">
        <title>Draft Genome Sequence of Tolypothrix boutellei Strain VB521301.</title>
        <authorList>
            <person name="Chandrababunaidu M.M."/>
            <person name="Singh D."/>
            <person name="Sen D."/>
            <person name="Bhan S."/>
            <person name="Das S."/>
            <person name="Gupta A."/>
            <person name="Adhikary S.P."/>
            <person name="Tripathy S."/>
        </authorList>
    </citation>
    <scope>NUCLEOTIDE SEQUENCE</scope>
    <source>
        <strain evidence="1">VB521301</strain>
    </source>
</reference>
<evidence type="ECO:0000313" key="2">
    <source>
        <dbReference type="Proteomes" id="UP000029738"/>
    </source>
</evidence>
<comment type="caution">
    <text evidence="1">The sequence shown here is derived from an EMBL/GenBank/DDBJ whole genome shotgun (WGS) entry which is preliminary data.</text>
</comment>
<gene>
    <name evidence="1" type="ORF">DA73_0400040245</name>
</gene>
<dbReference type="AlphaFoldDB" id="A0A8S9SXD2"/>
<protein>
    <submittedName>
        <fullName evidence="1">Uncharacterized protein</fullName>
    </submittedName>
</protein>
<dbReference type="EMBL" id="JHEG04000002">
    <property type="protein sequence ID" value="KAF3883933.1"/>
    <property type="molecule type" value="Genomic_DNA"/>
</dbReference>
<keyword evidence="2" id="KW-1185">Reference proteome</keyword>
<evidence type="ECO:0000313" key="1">
    <source>
        <dbReference type="EMBL" id="KAF3883933.1"/>
    </source>
</evidence>
<organism evidence="1 2">
    <name type="scientific">Tolypothrix bouteillei VB521301</name>
    <dbReference type="NCBI Taxonomy" id="1479485"/>
    <lineage>
        <taxon>Bacteria</taxon>
        <taxon>Bacillati</taxon>
        <taxon>Cyanobacteriota</taxon>
        <taxon>Cyanophyceae</taxon>
        <taxon>Nostocales</taxon>
        <taxon>Tolypothrichaceae</taxon>
        <taxon>Tolypothrix</taxon>
    </lineage>
</organism>